<organism evidence="1 2">
    <name type="scientific">Clunio marinus</name>
    <dbReference type="NCBI Taxonomy" id="568069"/>
    <lineage>
        <taxon>Eukaryota</taxon>
        <taxon>Metazoa</taxon>
        <taxon>Ecdysozoa</taxon>
        <taxon>Arthropoda</taxon>
        <taxon>Hexapoda</taxon>
        <taxon>Insecta</taxon>
        <taxon>Pterygota</taxon>
        <taxon>Neoptera</taxon>
        <taxon>Endopterygota</taxon>
        <taxon>Diptera</taxon>
        <taxon>Nematocera</taxon>
        <taxon>Chironomoidea</taxon>
        <taxon>Chironomidae</taxon>
        <taxon>Clunio</taxon>
    </lineage>
</organism>
<gene>
    <name evidence="1" type="ORF">CLUMA_CG020549</name>
</gene>
<keyword evidence="2" id="KW-1185">Reference proteome</keyword>
<evidence type="ECO:0000313" key="1">
    <source>
        <dbReference type="EMBL" id="CRL07584.1"/>
    </source>
</evidence>
<protein>
    <submittedName>
        <fullName evidence="1">CLUMA_CG020549, isoform A</fullName>
    </submittedName>
</protein>
<accession>A0A1J1J5A5</accession>
<reference evidence="1 2" key="1">
    <citation type="submission" date="2015-04" db="EMBL/GenBank/DDBJ databases">
        <authorList>
            <person name="Syromyatnikov M.Y."/>
            <person name="Popov V.N."/>
        </authorList>
    </citation>
    <scope>NUCLEOTIDE SEQUENCE [LARGE SCALE GENOMIC DNA]</scope>
</reference>
<dbReference type="EMBL" id="CVRI01000072">
    <property type="protein sequence ID" value="CRL07584.1"/>
    <property type="molecule type" value="Genomic_DNA"/>
</dbReference>
<evidence type="ECO:0000313" key="2">
    <source>
        <dbReference type="Proteomes" id="UP000183832"/>
    </source>
</evidence>
<name>A0A1J1J5A5_9DIPT</name>
<dbReference type="Proteomes" id="UP000183832">
    <property type="component" value="Unassembled WGS sequence"/>
</dbReference>
<sequence>MNETQLSTTGNEKASCKSKYLDYLKLKNKSESRKSSVRPSPCQAQLEFGTVTYWQKCQNDCAWKSAQHVYVDGAKQQTTYKQSNRDTILQAKPRWEAKNIECIQTHTKNRNKYSQNVTKIQEKKEANNKNAILHHSSMLLADAFQHYREML</sequence>
<dbReference type="AlphaFoldDB" id="A0A1J1J5A5"/>
<proteinExistence type="predicted"/>